<comment type="caution">
    <text evidence="1">The sequence shown here is derived from an EMBL/GenBank/DDBJ whole genome shotgun (WGS) entry which is preliminary data.</text>
</comment>
<gene>
    <name evidence="1" type="ORF">CK203_059280</name>
</gene>
<sequence length="99" mass="11466">MTIRGILSPTTIHFTIDGRHGIVEARHIVEALQIPFKPVDPSAFRQWSPVSQRDMHSVQRQEAILDALFRISEGFYFGPHHLIMASLIHFEEKVHRKKL</sequence>
<evidence type="ECO:0000313" key="2">
    <source>
        <dbReference type="Proteomes" id="UP000288805"/>
    </source>
</evidence>
<dbReference type="AlphaFoldDB" id="A0A438FSR7"/>
<name>A0A438FSR7_VITVI</name>
<dbReference type="Proteomes" id="UP000288805">
    <property type="component" value="Unassembled WGS sequence"/>
</dbReference>
<reference evidence="1 2" key="1">
    <citation type="journal article" date="2018" name="PLoS Genet.">
        <title>Population sequencing reveals clonal diversity and ancestral inbreeding in the grapevine cultivar Chardonnay.</title>
        <authorList>
            <person name="Roach M.J."/>
            <person name="Johnson D.L."/>
            <person name="Bohlmann J."/>
            <person name="van Vuuren H.J."/>
            <person name="Jones S.J."/>
            <person name="Pretorius I.S."/>
            <person name="Schmidt S.A."/>
            <person name="Borneman A.R."/>
        </authorList>
    </citation>
    <scope>NUCLEOTIDE SEQUENCE [LARGE SCALE GENOMIC DNA]</scope>
    <source>
        <strain evidence="2">cv. Chardonnay</strain>
        <tissue evidence="1">Leaf</tissue>
    </source>
</reference>
<protein>
    <submittedName>
        <fullName evidence="1">Uncharacterized protein</fullName>
    </submittedName>
</protein>
<accession>A0A438FSR7</accession>
<proteinExistence type="predicted"/>
<organism evidence="1 2">
    <name type="scientific">Vitis vinifera</name>
    <name type="common">Grape</name>
    <dbReference type="NCBI Taxonomy" id="29760"/>
    <lineage>
        <taxon>Eukaryota</taxon>
        <taxon>Viridiplantae</taxon>
        <taxon>Streptophyta</taxon>
        <taxon>Embryophyta</taxon>
        <taxon>Tracheophyta</taxon>
        <taxon>Spermatophyta</taxon>
        <taxon>Magnoliopsida</taxon>
        <taxon>eudicotyledons</taxon>
        <taxon>Gunneridae</taxon>
        <taxon>Pentapetalae</taxon>
        <taxon>rosids</taxon>
        <taxon>Vitales</taxon>
        <taxon>Vitaceae</taxon>
        <taxon>Viteae</taxon>
        <taxon>Vitis</taxon>
    </lineage>
</organism>
<evidence type="ECO:0000313" key="1">
    <source>
        <dbReference type="EMBL" id="RVW63002.1"/>
    </source>
</evidence>
<dbReference type="EMBL" id="QGNW01000753">
    <property type="protein sequence ID" value="RVW63002.1"/>
    <property type="molecule type" value="Genomic_DNA"/>
</dbReference>